<organism evidence="1 2">
    <name type="scientific">Thermothielavioides terrestris</name>
    <dbReference type="NCBI Taxonomy" id="2587410"/>
    <lineage>
        <taxon>Eukaryota</taxon>
        <taxon>Fungi</taxon>
        <taxon>Dikarya</taxon>
        <taxon>Ascomycota</taxon>
        <taxon>Pezizomycotina</taxon>
        <taxon>Sordariomycetes</taxon>
        <taxon>Sordariomycetidae</taxon>
        <taxon>Sordariales</taxon>
        <taxon>Chaetomiaceae</taxon>
        <taxon>Thermothielavioides</taxon>
    </lineage>
</organism>
<evidence type="ECO:0000313" key="1">
    <source>
        <dbReference type="EMBL" id="SPQ21488.1"/>
    </source>
</evidence>
<dbReference type="PANTHER" id="PTHR35392">
    <property type="entry name" value="ZN(II)2CYS6 TRANSCRIPTION FACTOR (EUROFUNG)-RELATED-RELATED"/>
    <property type="match status" value="1"/>
</dbReference>
<dbReference type="Proteomes" id="UP000289323">
    <property type="component" value="Unassembled WGS sequence"/>
</dbReference>
<accession>A0A446BGC3</accession>
<dbReference type="AlphaFoldDB" id="A0A446BGC3"/>
<name>A0A446BGC3_9PEZI</name>
<dbReference type="EMBL" id="OUUZ01000008">
    <property type="protein sequence ID" value="SPQ21488.1"/>
    <property type="molecule type" value="Genomic_DNA"/>
</dbReference>
<sequence>MNFATSDLAGFDPTGFSFDPAIFSFGSPEENPVALLPAEDSSIRHGIEPEVRTLQLGQIPGPTLEVYVAKFQKQPGDKVDCRALNEDGKEYVLKMPHYGLTKLERTRKNMKTYIRQTRNSYLSELRFATDITWLTAQRAISYAAQHPDSMTSMAVDMWAYCRVIEKEWKICGDDTLDLDPITDPKSPWYGFIPITPAMDVQPDQIVIRDVLQPLRTKLLARLQDSIQNYQPDNWFDCYFTIFMLLNHIEQAAAHGNRFSKINGLGRRYSDMKLAEAWFHTTRILLSRFHFVSNGSAPLRLDWGKAGNVRFANFSDDEIKFLRDSQALMAKKRAHVEEVKSKHKYEHDLYWTHQLFSEKWEPGLPHIVDEIPD</sequence>
<gene>
    <name evidence="1" type="ORF">TT172_LOCUS3907</name>
</gene>
<evidence type="ECO:0000313" key="2">
    <source>
        <dbReference type="Proteomes" id="UP000289323"/>
    </source>
</evidence>
<protein>
    <submittedName>
        <fullName evidence="1">232b47c0-478f-4065-9a96-ca48ef883e4b</fullName>
    </submittedName>
</protein>
<reference evidence="1 2" key="1">
    <citation type="submission" date="2018-04" db="EMBL/GenBank/DDBJ databases">
        <authorList>
            <person name="Huttner S."/>
            <person name="Dainat J."/>
        </authorList>
    </citation>
    <scope>NUCLEOTIDE SEQUENCE [LARGE SCALE GENOMIC DNA]</scope>
</reference>
<dbReference type="InterPro" id="IPR052973">
    <property type="entry name" value="Fungal_sec-metab_reg_TF"/>
</dbReference>
<proteinExistence type="predicted"/>
<dbReference type="PANTHER" id="PTHR35392:SF3">
    <property type="entry name" value="ZN(2)-C6 FUNGAL-TYPE DOMAIN-CONTAINING PROTEIN"/>
    <property type="match status" value="1"/>
</dbReference>